<dbReference type="AlphaFoldDB" id="A0AAV3RZ72"/>
<proteinExistence type="predicted"/>
<name>A0AAV3RZ72_LITER</name>
<keyword evidence="2" id="KW-1185">Reference proteome</keyword>
<comment type="caution">
    <text evidence="1">The sequence shown here is derived from an EMBL/GenBank/DDBJ whole genome shotgun (WGS) entry which is preliminary data.</text>
</comment>
<accession>A0AAV3RZ72</accession>
<reference evidence="1 2" key="1">
    <citation type="submission" date="2024-01" db="EMBL/GenBank/DDBJ databases">
        <title>The complete chloroplast genome sequence of Lithospermum erythrorhizon: insights into the phylogenetic relationship among Boraginaceae species and the maternal lineages of purple gromwells.</title>
        <authorList>
            <person name="Okada T."/>
            <person name="Watanabe K."/>
        </authorList>
    </citation>
    <scope>NUCLEOTIDE SEQUENCE [LARGE SCALE GENOMIC DNA]</scope>
</reference>
<evidence type="ECO:0000313" key="2">
    <source>
        <dbReference type="Proteomes" id="UP001454036"/>
    </source>
</evidence>
<dbReference type="Proteomes" id="UP001454036">
    <property type="component" value="Unassembled WGS sequence"/>
</dbReference>
<dbReference type="EMBL" id="BAABME010013767">
    <property type="protein sequence ID" value="GAA0186517.1"/>
    <property type="molecule type" value="Genomic_DNA"/>
</dbReference>
<evidence type="ECO:0000313" key="1">
    <source>
        <dbReference type="EMBL" id="GAA0186517.1"/>
    </source>
</evidence>
<protein>
    <recommendedName>
        <fullName evidence="3">TF-B3 domain-containing protein</fullName>
    </recommendedName>
</protein>
<sequence length="67" mass="7488">MKTLGCLPDTFLDNLDESADGCIIIRYCGKRFTVIVKNRKHCSGWRKFIKHDHVISGALGGSRLHGT</sequence>
<evidence type="ECO:0008006" key="3">
    <source>
        <dbReference type="Google" id="ProtNLM"/>
    </source>
</evidence>
<gene>
    <name evidence="1" type="ORF">LIER_33805</name>
</gene>
<organism evidence="1 2">
    <name type="scientific">Lithospermum erythrorhizon</name>
    <name type="common">Purple gromwell</name>
    <name type="synonym">Lithospermum officinale var. erythrorhizon</name>
    <dbReference type="NCBI Taxonomy" id="34254"/>
    <lineage>
        <taxon>Eukaryota</taxon>
        <taxon>Viridiplantae</taxon>
        <taxon>Streptophyta</taxon>
        <taxon>Embryophyta</taxon>
        <taxon>Tracheophyta</taxon>
        <taxon>Spermatophyta</taxon>
        <taxon>Magnoliopsida</taxon>
        <taxon>eudicotyledons</taxon>
        <taxon>Gunneridae</taxon>
        <taxon>Pentapetalae</taxon>
        <taxon>asterids</taxon>
        <taxon>lamiids</taxon>
        <taxon>Boraginales</taxon>
        <taxon>Boraginaceae</taxon>
        <taxon>Boraginoideae</taxon>
        <taxon>Lithospermeae</taxon>
        <taxon>Lithospermum</taxon>
    </lineage>
</organism>